<feature type="compositionally biased region" description="Polar residues" evidence="1">
    <location>
        <begin position="49"/>
        <end position="67"/>
    </location>
</feature>
<organism evidence="2 3">
    <name type="scientific">Puccinia graminis f. sp. tritici</name>
    <dbReference type="NCBI Taxonomy" id="56615"/>
    <lineage>
        <taxon>Eukaryota</taxon>
        <taxon>Fungi</taxon>
        <taxon>Dikarya</taxon>
        <taxon>Basidiomycota</taxon>
        <taxon>Pucciniomycotina</taxon>
        <taxon>Pucciniomycetes</taxon>
        <taxon>Pucciniales</taxon>
        <taxon>Pucciniaceae</taxon>
        <taxon>Puccinia</taxon>
    </lineage>
</organism>
<feature type="compositionally biased region" description="Polar residues" evidence="1">
    <location>
        <begin position="142"/>
        <end position="161"/>
    </location>
</feature>
<name>A0A5B0R442_PUCGR</name>
<feature type="region of interest" description="Disordered" evidence="1">
    <location>
        <begin position="1"/>
        <end position="77"/>
    </location>
</feature>
<feature type="region of interest" description="Disordered" evidence="1">
    <location>
        <begin position="548"/>
        <end position="668"/>
    </location>
</feature>
<feature type="region of interest" description="Disordered" evidence="1">
    <location>
        <begin position="448"/>
        <end position="498"/>
    </location>
</feature>
<feature type="compositionally biased region" description="Polar residues" evidence="1">
    <location>
        <begin position="24"/>
        <end position="41"/>
    </location>
</feature>
<dbReference type="Proteomes" id="UP000324748">
    <property type="component" value="Unassembled WGS sequence"/>
</dbReference>
<reference evidence="2 3" key="1">
    <citation type="submission" date="2019-05" db="EMBL/GenBank/DDBJ databases">
        <title>Emergence of the Ug99 lineage of the wheat stem rust pathogen through somatic hybridization.</title>
        <authorList>
            <person name="Li F."/>
            <person name="Upadhyaya N.M."/>
            <person name="Sperschneider J."/>
            <person name="Matny O."/>
            <person name="Nguyen-Phuc H."/>
            <person name="Mago R."/>
            <person name="Raley C."/>
            <person name="Miller M.E."/>
            <person name="Silverstein K.A.T."/>
            <person name="Henningsen E."/>
            <person name="Hirsch C.D."/>
            <person name="Visser B."/>
            <person name="Pretorius Z.A."/>
            <person name="Steffenson B.J."/>
            <person name="Schwessinger B."/>
            <person name="Dodds P.N."/>
            <person name="Figueroa M."/>
        </authorList>
    </citation>
    <scope>NUCLEOTIDE SEQUENCE [LARGE SCALE GENOMIC DNA]</scope>
    <source>
        <strain evidence="2">21-0</strain>
    </source>
</reference>
<proteinExistence type="predicted"/>
<keyword evidence="3" id="KW-1185">Reference proteome</keyword>
<feature type="region of interest" description="Disordered" evidence="1">
    <location>
        <begin position="360"/>
        <end position="395"/>
    </location>
</feature>
<dbReference type="AlphaFoldDB" id="A0A5B0R442"/>
<dbReference type="EMBL" id="VSWC01000001">
    <property type="protein sequence ID" value="KAA1120267.1"/>
    <property type="molecule type" value="Genomic_DNA"/>
</dbReference>
<evidence type="ECO:0000256" key="1">
    <source>
        <dbReference type="SAM" id="MobiDB-lite"/>
    </source>
</evidence>
<dbReference type="OrthoDB" id="2510720at2759"/>
<evidence type="ECO:0000313" key="3">
    <source>
        <dbReference type="Proteomes" id="UP000324748"/>
    </source>
</evidence>
<protein>
    <submittedName>
        <fullName evidence="2">Uncharacterized protein</fullName>
    </submittedName>
</protein>
<comment type="caution">
    <text evidence="2">The sequence shown here is derived from an EMBL/GenBank/DDBJ whole genome shotgun (WGS) entry which is preliminary data.</text>
</comment>
<evidence type="ECO:0000313" key="2">
    <source>
        <dbReference type="EMBL" id="KAA1120267.1"/>
    </source>
</evidence>
<feature type="compositionally biased region" description="Basic and acidic residues" evidence="1">
    <location>
        <begin position="489"/>
        <end position="498"/>
    </location>
</feature>
<feature type="region of interest" description="Disordered" evidence="1">
    <location>
        <begin position="142"/>
        <end position="178"/>
    </location>
</feature>
<gene>
    <name evidence="2" type="ORF">PGT21_037328</name>
</gene>
<sequence length="694" mass="76590">MLLPNPNLTQGHSTSNNEDDYSGPYQNRTSGPTPSHNQLQYSHPDGIGWNNNQPGWNHYQQTANNSRPGFPQHTGAHLTEQGQNFTGQVSNNLEAFPGQLQNYQQTFPAQLGNHSKAFPGQYGNQQSDMEVNPLLLQSISTTEPSSVLPSTSTITSSTVGAPSQAKPATRGKKRNPGQMSVADHIAAKKHHDKMEKASAKAAASLQKAAEKEANAILKKQASAKKVPRVKWTEAASIELLHFVRLVKDEHRELNRDDPGFVAFQKFFLAFPIDTDIFPLLQGSTTVKLLARYQALMGSWRKVKDQLDRSGSGGLCEALVEHTLPMSLWNQILDMHETNRAALAHGHNELDEPMEVLLNTADPTPASPLNHDSSDDGDHQVSGITPIGANQTGRHREPPLTEAELALDASTPPLEEPTNIMLAATQTPAVLAASTSALAANPAAAPVTPAVQPVTPAHGLPTTQKAPAKSTTNTGRPPVESGVPPRRRGRTEEAPKKEDPAAAGMLLLMHKGQLASEVQRQRAEETRIEDKRLAEAIRKEDHLDGEVERKRIEEAKNETEAKKTAREDARLEMDRRDREESGRRDRLDREAADIRARDADERAATRERSDREATEKRAREADERTATCERLDREATEIRARDAEERAAAREDARYRENQEATRRWEVSQERQAAQQQAFQLAMLKMMGNMGGSNQ</sequence>
<feature type="compositionally biased region" description="Polar residues" evidence="1">
    <location>
        <begin position="1"/>
        <end position="16"/>
    </location>
</feature>
<accession>A0A5B0R442</accession>
<feature type="compositionally biased region" description="Polar residues" evidence="1">
    <location>
        <begin position="460"/>
        <end position="474"/>
    </location>
</feature>